<feature type="coiled-coil region" evidence="6">
    <location>
        <begin position="444"/>
        <end position="676"/>
    </location>
</feature>
<feature type="compositionally biased region" description="Polar residues" evidence="7">
    <location>
        <begin position="187"/>
        <end position="198"/>
    </location>
</feature>
<sequence>MNNKNMTINANNNNNVLQTMPTFLSPLGPKSTSNNSVKQSSSGSETDVSTNTSTENLSPEERFVLRSGVRQEPQGEETLLSIGSGVDAMSLNNTLIIHHNKSLDGLQYPSVSPLLYGHRINNQINDNNNHNNHNNNNNLNNCNNNLNDTTNKIQSMAAMTSTQLGSLLPSNNKFNSHINNVLIRNKSPPNLQLSPTRTSSYESVPSSPNSFNKALLQHFQLNNAIESTSGLQQPMLTNYLNSLSSHWKVGDNSLNSYDMFKPNLHLPPPPEYERQWNNSSPISVSTSPSNSTTPESKSVERLPTSRSHPDLLKFDDELAIKDSKCNEMNPKYNMIEMLSAENSALKTELDLYYKKVLKLQKFELEIQKVHQSHEDLMRSSDKKEMLERAIRYKLENDSRRLNQQNRDLKNQLETALNHISKRPISDSLDDGELKKEIAKRDVLIAQLLSQNKELLNEKERQEIELQAQRLTLQEQRNHIDILDNALMSTQNNVIKLETECRKKQAYEERASHLQKALSNLQLASDRRLTMEKRVRTHLEKEIESLKKQQQIGGQKVELSSETDIDDMKREIRDYEEKIISLEAEVTKWEQRYLEESTLRSIEVSAASVPKDAKIAALERTSQESEKLIAEARSDKLRHMDELHVANKKNAEFEGRVKDMESKLAEKEAMIRVLRQHSRDKDVVLQKTVLANRHTRSASTMGLTSTSGSHNSNQSNTGINTMRTTREELAQSNCQSNDLNSQNGSNDTNKLNLEEQLKQLDSRLTNKLETKIQNEFLLHKSFIVNMGSKNCTARPPPGDCSRTLIPETPGASGTLSLIGCTLHDLVNGLHNESHDDDNQLVHRLAQSEDKLNKFKALAVKLKKELNDTKQQLLKSSSDCNELKAQLKTQDREKISASYQQIVSNFQSLQTEYDKIQDQNDCLTSRNKDLDKDLAEGLNELTRSMEASRKLVTGRVTNRPGFEHFVLCPARVRPGQGRSNSEYGLKELHNPRRETVADPHSGDSRELWNTIIDRLYSTSTNSDLVNGLHNESHDDDNQLVHRLAQSEDKLNKFKALAVKLKKELNDTKQQLLKSSSDCNELKAQLKTQDREKISASYQQIVSNFQSLQTEYDKIQDQNDCLTSRNKDLDKDLAEGLNELTRVREELAETKDQIDGLNATITSIKDEKQSLETRKREFESKVIVLQNELDLERKRNVANSGLEQTISELHHQLDEKTTEIIDISDRFESAKQGIKNFDELFAEKQELISRVESLEKENLIFREDVQKYSETLETQLSEIENYKIKGSELTAHINSLETQLRTTNETFNKSVKSLETKVNEMRSQITCLESELNAKDEKFEEYKHRFLNNTTIPKIMSETQNKCRTWSQL</sequence>
<feature type="region of interest" description="Disordered" evidence="7">
    <location>
        <begin position="266"/>
        <end position="309"/>
    </location>
</feature>
<feature type="domain" description="Angiomotin C-terminal" evidence="8">
    <location>
        <begin position="506"/>
        <end position="712"/>
    </location>
</feature>
<evidence type="ECO:0000256" key="7">
    <source>
        <dbReference type="SAM" id="MobiDB-lite"/>
    </source>
</evidence>
<feature type="coiled-coil region" evidence="6">
    <location>
        <begin position="843"/>
        <end position="931"/>
    </location>
</feature>
<accession>A0A7R9KLK8</accession>
<protein>
    <recommendedName>
        <fullName evidence="8">Angiomotin C-terminal domain-containing protein</fullName>
    </recommendedName>
</protein>
<dbReference type="PANTHER" id="PTHR14826">
    <property type="entry name" value="ANGIOMOTIN"/>
    <property type="match status" value="1"/>
</dbReference>
<feature type="compositionally biased region" description="Polar residues" evidence="7">
    <location>
        <begin position="729"/>
        <end position="748"/>
    </location>
</feature>
<evidence type="ECO:0000256" key="2">
    <source>
        <dbReference type="ARBA" id="ARBA00010300"/>
    </source>
</evidence>
<dbReference type="InterPro" id="IPR051747">
    <property type="entry name" value="Angiomotin-like"/>
</dbReference>
<feature type="compositionally biased region" description="Low complexity" evidence="7">
    <location>
        <begin position="30"/>
        <end position="44"/>
    </location>
</feature>
<feature type="compositionally biased region" description="Low complexity" evidence="7">
    <location>
        <begin position="277"/>
        <end position="296"/>
    </location>
</feature>
<evidence type="ECO:0000259" key="8">
    <source>
        <dbReference type="Pfam" id="PF12240"/>
    </source>
</evidence>
<feature type="compositionally biased region" description="Basic and acidic residues" evidence="7">
    <location>
        <begin position="982"/>
        <end position="1000"/>
    </location>
</feature>
<evidence type="ECO:0000256" key="1">
    <source>
        <dbReference type="ARBA" id="ARBA00004282"/>
    </source>
</evidence>
<feature type="region of interest" description="Disordered" evidence="7">
    <location>
        <begin position="1"/>
        <end position="63"/>
    </location>
</feature>
<feature type="compositionally biased region" description="Polar residues" evidence="7">
    <location>
        <begin position="45"/>
        <end position="57"/>
    </location>
</feature>
<evidence type="ECO:0000256" key="5">
    <source>
        <dbReference type="ARBA" id="ARBA00023054"/>
    </source>
</evidence>
<gene>
    <name evidence="9" type="ORF">OSB1V03_LOCUS5845</name>
</gene>
<dbReference type="Pfam" id="PF12240">
    <property type="entry name" value="Angiomotin_C"/>
    <property type="match status" value="1"/>
</dbReference>
<dbReference type="OrthoDB" id="5974715at2759"/>
<dbReference type="PRINTS" id="PR01807">
    <property type="entry name" value="ANGIOMOTIN"/>
</dbReference>
<dbReference type="GO" id="GO:0005886">
    <property type="term" value="C:plasma membrane"/>
    <property type="evidence" value="ECO:0007669"/>
    <property type="project" value="TreeGrafter"/>
</dbReference>
<keyword evidence="4" id="KW-0965">Cell junction</keyword>
<organism evidence="9">
    <name type="scientific">Medioppia subpectinata</name>
    <dbReference type="NCBI Taxonomy" id="1979941"/>
    <lineage>
        <taxon>Eukaryota</taxon>
        <taxon>Metazoa</taxon>
        <taxon>Ecdysozoa</taxon>
        <taxon>Arthropoda</taxon>
        <taxon>Chelicerata</taxon>
        <taxon>Arachnida</taxon>
        <taxon>Acari</taxon>
        <taxon>Acariformes</taxon>
        <taxon>Sarcoptiformes</taxon>
        <taxon>Oribatida</taxon>
        <taxon>Brachypylina</taxon>
        <taxon>Oppioidea</taxon>
        <taxon>Oppiidae</taxon>
        <taxon>Medioppia</taxon>
    </lineage>
</organism>
<feature type="compositionally biased region" description="Polar residues" evidence="7">
    <location>
        <begin position="696"/>
        <end position="722"/>
    </location>
</feature>
<dbReference type="GO" id="GO:0030036">
    <property type="term" value="P:actin cytoskeleton organization"/>
    <property type="evidence" value="ECO:0007669"/>
    <property type="project" value="TreeGrafter"/>
</dbReference>
<feature type="coiled-coil region" evidence="6">
    <location>
        <begin position="1041"/>
        <end position="1342"/>
    </location>
</feature>
<evidence type="ECO:0000256" key="4">
    <source>
        <dbReference type="ARBA" id="ARBA00022949"/>
    </source>
</evidence>
<dbReference type="PANTHER" id="PTHR14826:SF14">
    <property type="entry name" value="ANGIOMOTIN_C DOMAIN-CONTAINING PROTEIN"/>
    <property type="match status" value="1"/>
</dbReference>
<dbReference type="InterPro" id="IPR009114">
    <property type="entry name" value="Angiomotin"/>
</dbReference>
<feature type="region of interest" description="Disordered" evidence="7">
    <location>
        <begin position="695"/>
        <end position="748"/>
    </location>
</feature>
<dbReference type="Gene3D" id="1.10.287.1490">
    <property type="match status" value="1"/>
</dbReference>
<keyword evidence="10" id="KW-1185">Reference proteome</keyword>
<evidence type="ECO:0000256" key="3">
    <source>
        <dbReference type="ARBA" id="ARBA00022553"/>
    </source>
</evidence>
<dbReference type="Proteomes" id="UP000759131">
    <property type="component" value="Unassembled WGS sequence"/>
</dbReference>
<evidence type="ECO:0000313" key="9">
    <source>
        <dbReference type="EMBL" id="CAD7625411.1"/>
    </source>
</evidence>
<evidence type="ECO:0000256" key="6">
    <source>
        <dbReference type="SAM" id="Coils"/>
    </source>
</evidence>
<dbReference type="EMBL" id="OC857617">
    <property type="protein sequence ID" value="CAD7625411.1"/>
    <property type="molecule type" value="Genomic_DNA"/>
</dbReference>
<comment type="similarity">
    <text evidence="2">Belongs to the angiomotin family.</text>
</comment>
<dbReference type="GO" id="GO:0005923">
    <property type="term" value="C:bicellular tight junction"/>
    <property type="evidence" value="ECO:0007669"/>
    <property type="project" value="TreeGrafter"/>
</dbReference>
<dbReference type="GO" id="GO:0030334">
    <property type="term" value="P:regulation of cell migration"/>
    <property type="evidence" value="ECO:0007669"/>
    <property type="project" value="TreeGrafter"/>
</dbReference>
<proteinExistence type="inferred from homology"/>
<feature type="non-terminal residue" evidence="9">
    <location>
        <position position="1366"/>
    </location>
</feature>
<comment type="subcellular location">
    <subcellularLocation>
        <location evidence="1">Cell junction</location>
    </subcellularLocation>
</comment>
<feature type="region of interest" description="Disordered" evidence="7">
    <location>
        <begin position="975"/>
        <end position="1000"/>
    </location>
</feature>
<keyword evidence="3" id="KW-0597">Phosphoprotein</keyword>
<feature type="compositionally biased region" description="Low complexity" evidence="7">
    <location>
        <begin position="1"/>
        <end position="15"/>
    </location>
</feature>
<keyword evidence="5 6" id="KW-0175">Coiled coil</keyword>
<dbReference type="GO" id="GO:0031410">
    <property type="term" value="C:cytoplasmic vesicle"/>
    <property type="evidence" value="ECO:0007669"/>
    <property type="project" value="TreeGrafter"/>
</dbReference>
<reference evidence="9" key="1">
    <citation type="submission" date="2020-11" db="EMBL/GenBank/DDBJ databases">
        <authorList>
            <person name="Tran Van P."/>
        </authorList>
    </citation>
    <scope>NUCLEOTIDE SEQUENCE</scope>
</reference>
<feature type="region of interest" description="Disordered" evidence="7">
    <location>
        <begin position="186"/>
        <end position="206"/>
    </location>
</feature>
<name>A0A7R9KLK8_9ACAR</name>
<dbReference type="InterPro" id="IPR024646">
    <property type="entry name" value="Angiomotin_C"/>
</dbReference>
<evidence type="ECO:0000313" key="10">
    <source>
        <dbReference type="Proteomes" id="UP000759131"/>
    </source>
</evidence>
<feature type="coiled-coil region" evidence="6">
    <location>
        <begin position="391"/>
        <end position="418"/>
    </location>
</feature>
<dbReference type="EMBL" id="CAJPIZ010003042">
    <property type="protein sequence ID" value="CAG2105841.1"/>
    <property type="molecule type" value="Genomic_DNA"/>
</dbReference>